<name>A0ABT0XQP4_9ACTN</name>
<keyword evidence="2" id="KW-1185">Reference proteome</keyword>
<accession>A0ABT0XQP4</accession>
<sequence>MVLIARGTAATVTSGDAARSRLFEAMAAMGAVVARPLRGLDRHRMLDVMVLVTREA</sequence>
<evidence type="ECO:0000313" key="1">
    <source>
        <dbReference type="EMBL" id="MCM4075990.1"/>
    </source>
</evidence>
<protein>
    <submittedName>
        <fullName evidence="1">Uncharacterized protein</fullName>
    </submittedName>
</protein>
<dbReference type="Proteomes" id="UP001523216">
    <property type="component" value="Unassembled WGS sequence"/>
</dbReference>
<organism evidence="1 2">
    <name type="scientific">Paractinoplanes hotanensis</name>
    <dbReference type="NCBI Taxonomy" id="2906497"/>
    <lineage>
        <taxon>Bacteria</taxon>
        <taxon>Bacillati</taxon>
        <taxon>Actinomycetota</taxon>
        <taxon>Actinomycetes</taxon>
        <taxon>Micromonosporales</taxon>
        <taxon>Micromonosporaceae</taxon>
        <taxon>Paractinoplanes</taxon>
    </lineage>
</organism>
<keyword evidence="1" id="KW-0614">Plasmid</keyword>
<dbReference type="RefSeq" id="WP_251796016.1">
    <property type="nucleotide sequence ID" value="NZ_JAMQOL010000001.1"/>
</dbReference>
<proteinExistence type="predicted"/>
<comment type="caution">
    <text evidence="1">The sequence shown here is derived from an EMBL/GenBank/DDBJ whole genome shotgun (WGS) entry which is preliminary data.</text>
</comment>
<gene>
    <name evidence="1" type="ORF">LXN57_00250</name>
</gene>
<evidence type="ECO:0000313" key="2">
    <source>
        <dbReference type="Proteomes" id="UP001523216"/>
    </source>
</evidence>
<geneLocation type="plasmid" evidence="1">
    <name>p1</name>
</geneLocation>
<dbReference type="EMBL" id="JAMQOL010000001">
    <property type="protein sequence ID" value="MCM4075990.1"/>
    <property type="molecule type" value="Genomic_DNA"/>
</dbReference>
<reference evidence="1 2" key="1">
    <citation type="submission" date="2022-06" db="EMBL/GenBank/DDBJ databases">
        <title>Actinoplanes abujensis sp. nov., isolated from Nigerian arid soil.</title>
        <authorList>
            <person name="Ding P."/>
        </authorList>
    </citation>
    <scope>NUCLEOTIDE SEQUENCE [LARGE SCALE GENOMIC DNA]</scope>
    <source>
        <strain evidence="2">TRM88002</strain>
        <plasmid evidence="1">p1</plasmid>
    </source>
</reference>